<dbReference type="GO" id="GO:0004609">
    <property type="term" value="F:phosphatidylserine decarboxylase activity"/>
    <property type="evidence" value="ECO:0007669"/>
    <property type="project" value="UniProtKB-UniRule"/>
</dbReference>
<evidence type="ECO:0000256" key="4">
    <source>
        <dbReference type="ARBA" id="ARBA00023098"/>
    </source>
</evidence>
<feature type="transmembrane region" description="Helical" evidence="13">
    <location>
        <begin position="7"/>
        <end position="26"/>
    </location>
</feature>
<comment type="PTM">
    <text evidence="11">Is synthesized initially as an inactive proenzyme. Formation of the active enzyme involves a self-maturation process in which the active site pyruvoyl group is generated from an internal serine residue via an autocatalytic post-translational modification. Two non-identical subunits are generated from the proenzyme in this reaction, and the pyruvate is formed at the N-terminus of the alpha chain, which is derived from the carboxyl end of the proenzyme. The post-translation cleavage follows an unusual pathway, termed non-hydrolytic serinolysis, in which the side chain hydroxyl group of the serine supplies its oxygen atom to form the C-terminus of the beta chain, while the remainder of the serine residue undergoes an oxidative deamination to produce ammonia and the pyruvoyl prosthetic group on the alpha chain.</text>
</comment>
<feature type="transmembrane region" description="Helical" evidence="13">
    <location>
        <begin position="32"/>
        <end position="51"/>
    </location>
</feature>
<dbReference type="Pfam" id="PF02666">
    <property type="entry name" value="PS_Dcarbxylase"/>
    <property type="match status" value="1"/>
</dbReference>
<comment type="similarity">
    <text evidence="11">Belongs to the phosphatidylserine decarboxylase family. PSD-A subfamily.</text>
</comment>
<evidence type="ECO:0000313" key="14">
    <source>
        <dbReference type="EMBL" id="MCS3678594.1"/>
    </source>
</evidence>
<dbReference type="EMBL" id="JANUAU010000008">
    <property type="protein sequence ID" value="MCS3678594.1"/>
    <property type="molecule type" value="Genomic_DNA"/>
</dbReference>
<keyword evidence="6 11" id="KW-0865">Zymogen</keyword>
<evidence type="ECO:0000256" key="7">
    <source>
        <dbReference type="ARBA" id="ARBA00023209"/>
    </source>
</evidence>
<keyword evidence="2 11" id="KW-0444">Lipid biosynthesis</keyword>
<keyword evidence="13" id="KW-0812">Transmembrane</keyword>
<proteinExistence type="inferred from homology"/>
<comment type="subunit">
    <text evidence="11">Heterodimer of a large membrane-associated beta subunit and a small pyruvoyl-containing alpha subunit.</text>
</comment>
<evidence type="ECO:0000256" key="6">
    <source>
        <dbReference type="ARBA" id="ARBA00023145"/>
    </source>
</evidence>
<feature type="chain" id="PRO_5041028761" description="Phosphatidylserine decarboxylase beta chain" evidence="11">
    <location>
        <begin position="1"/>
        <end position="186"/>
    </location>
</feature>
<dbReference type="AlphaFoldDB" id="A0A9X2Q183"/>
<dbReference type="PANTHER" id="PTHR35809:SF1">
    <property type="entry name" value="ARCHAETIDYLSERINE DECARBOXYLASE PROENZYME-RELATED"/>
    <property type="match status" value="1"/>
</dbReference>
<feature type="modified residue" description="Pyruvic acid (Ser); by autocatalysis" evidence="11">
    <location>
        <position position="187"/>
    </location>
</feature>
<comment type="catalytic activity">
    <reaction evidence="11">
        <text>a 1,2-diacyl-sn-glycero-3-phospho-L-serine + H(+) = a 1,2-diacyl-sn-glycero-3-phosphoethanolamine + CO2</text>
        <dbReference type="Rhea" id="RHEA:20828"/>
        <dbReference type="ChEBI" id="CHEBI:15378"/>
        <dbReference type="ChEBI" id="CHEBI:16526"/>
        <dbReference type="ChEBI" id="CHEBI:57262"/>
        <dbReference type="ChEBI" id="CHEBI:64612"/>
        <dbReference type="EC" id="4.1.1.65"/>
    </reaction>
</comment>
<evidence type="ECO:0000256" key="13">
    <source>
        <dbReference type="SAM" id="Phobius"/>
    </source>
</evidence>
<dbReference type="NCBIfam" id="NF003678">
    <property type="entry name" value="PRK05305.1-2"/>
    <property type="match status" value="1"/>
</dbReference>
<evidence type="ECO:0000313" key="15">
    <source>
        <dbReference type="Proteomes" id="UP001155027"/>
    </source>
</evidence>
<dbReference type="Proteomes" id="UP001155027">
    <property type="component" value="Unassembled WGS sequence"/>
</dbReference>
<dbReference type="RefSeq" id="WP_259080699.1">
    <property type="nucleotide sequence ID" value="NZ_JANUAU010000008.1"/>
</dbReference>
<dbReference type="GO" id="GO:0006646">
    <property type="term" value="P:phosphatidylethanolamine biosynthetic process"/>
    <property type="evidence" value="ECO:0007669"/>
    <property type="project" value="UniProtKB-UniRule"/>
</dbReference>
<evidence type="ECO:0000256" key="3">
    <source>
        <dbReference type="ARBA" id="ARBA00022793"/>
    </source>
</evidence>
<name>A0A9X2Q183_9BACT</name>
<evidence type="ECO:0000256" key="12">
    <source>
        <dbReference type="SAM" id="MobiDB-lite"/>
    </source>
</evidence>
<evidence type="ECO:0000256" key="1">
    <source>
        <dbReference type="ARBA" id="ARBA00022475"/>
    </source>
</evidence>
<comment type="pathway">
    <text evidence="11">Phospholipid metabolism; phosphatidylethanolamine biosynthesis; phosphatidylethanolamine from CDP-diacylglycerol: step 2/2.</text>
</comment>
<keyword evidence="9 11" id="KW-1208">Phospholipid metabolism</keyword>
<keyword evidence="10 11" id="KW-0670">Pyruvate</keyword>
<sequence>MIAREGYTIIAVVAGLALMLTGGALWVDAWLWPGPMLALAVGGLAFVLYFFRDPERTPPADALEAGIVAPADGRVVEIAEEDDPLYLEGPARRISIFLSPLDVHVNRVPARGVIEHAEYRPGDYLVAWHPKASEKNERSEFGLRHPTGTKLLFKQIAGAVARRIEYDLREGDTVETGARFGIVKFGSRMDLLVPPSVELHAEEGQVVRAGTTVLGRIPTPESGRSSSAEATAAPSASSARRSSAS</sequence>
<comment type="subcellular location">
    <subcellularLocation>
        <location evidence="11">Cell membrane</location>
        <topology evidence="11">Peripheral membrane protein</topology>
    </subcellularLocation>
</comment>
<dbReference type="InterPro" id="IPR033175">
    <property type="entry name" value="PSD-A"/>
</dbReference>
<keyword evidence="4 11" id="KW-0443">Lipid metabolism</keyword>
<gene>
    <name evidence="11" type="primary">psd</name>
    <name evidence="14" type="ORF">GGP71_002533</name>
</gene>
<feature type="active site" description="Schiff-base intermediate with substrate; via pyruvic acid" evidence="11">
    <location>
        <position position="187"/>
    </location>
</feature>
<organism evidence="14 15">
    <name type="scientific">Salinibacter ruber</name>
    <dbReference type="NCBI Taxonomy" id="146919"/>
    <lineage>
        <taxon>Bacteria</taxon>
        <taxon>Pseudomonadati</taxon>
        <taxon>Rhodothermota</taxon>
        <taxon>Rhodothermia</taxon>
        <taxon>Rhodothermales</taxon>
        <taxon>Salinibacteraceae</taxon>
        <taxon>Salinibacter</taxon>
    </lineage>
</organism>
<dbReference type="InterPro" id="IPR003817">
    <property type="entry name" value="PS_Dcarbxylase"/>
</dbReference>
<keyword evidence="13" id="KW-1133">Transmembrane helix</keyword>
<comment type="caution">
    <text evidence="14">The sequence shown here is derived from an EMBL/GenBank/DDBJ whole genome shotgun (WGS) entry which is preliminary data.</text>
</comment>
<feature type="compositionally biased region" description="Low complexity" evidence="12">
    <location>
        <begin position="224"/>
        <end position="245"/>
    </location>
</feature>
<dbReference type="EC" id="4.1.1.65" evidence="11"/>
<evidence type="ECO:0000256" key="11">
    <source>
        <dbReference type="HAMAP-Rule" id="MF_00664"/>
    </source>
</evidence>
<feature type="region of interest" description="Disordered" evidence="12">
    <location>
        <begin position="215"/>
        <end position="245"/>
    </location>
</feature>
<comment type="cofactor">
    <cofactor evidence="11">
        <name>pyruvate</name>
        <dbReference type="ChEBI" id="CHEBI:15361"/>
    </cofactor>
    <text evidence="11">Binds 1 pyruvoyl group covalently per subunit.</text>
</comment>
<keyword evidence="1 11" id="KW-1003">Cell membrane</keyword>
<comment type="function">
    <text evidence="11">Catalyzes the formation of phosphatidylethanolamine (PtdEtn) from phosphatidylserine (PtdSer).</text>
</comment>
<feature type="chain" id="PRO_5041028760" description="Phosphatidylserine decarboxylase alpha chain" evidence="11">
    <location>
        <begin position="187"/>
        <end position="245"/>
    </location>
</feature>
<keyword evidence="7 11" id="KW-0594">Phospholipid biosynthesis</keyword>
<protein>
    <recommendedName>
        <fullName evidence="11">Phosphatidylserine decarboxylase proenzyme</fullName>
        <ecNumber evidence="11">4.1.1.65</ecNumber>
    </recommendedName>
    <component>
        <recommendedName>
            <fullName evidence="11">Phosphatidylserine decarboxylase alpha chain</fullName>
        </recommendedName>
    </component>
    <component>
        <recommendedName>
            <fullName evidence="11">Phosphatidylserine decarboxylase beta chain</fullName>
        </recommendedName>
    </component>
</protein>
<evidence type="ECO:0000256" key="10">
    <source>
        <dbReference type="ARBA" id="ARBA00023317"/>
    </source>
</evidence>
<dbReference type="HAMAP" id="MF_00664">
    <property type="entry name" value="PS_decarb_PSD_A"/>
    <property type="match status" value="1"/>
</dbReference>
<evidence type="ECO:0000256" key="8">
    <source>
        <dbReference type="ARBA" id="ARBA00023239"/>
    </source>
</evidence>
<keyword evidence="3 11" id="KW-0210">Decarboxylase</keyword>
<evidence type="ECO:0000256" key="2">
    <source>
        <dbReference type="ARBA" id="ARBA00022516"/>
    </source>
</evidence>
<keyword evidence="8 11" id="KW-0456">Lyase</keyword>
<accession>A0A9X2Q183</accession>
<evidence type="ECO:0000256" key="5">
    <source>
        <dbReference type="ARBA" id="ARBA00023136"/>
    </source>
</evidence>
<keyword evidence="5 11" id="KW-0472">Membrane</keyword>
<feature type="site" description="Cleavage (non-hydrolytic); by autocatalysis" evidence="11">
    <location>
        <begin position="186"/>
        <end position="187"/>
    </location>
</feature>
<reference evidence="14" key="1">
    <citation type="submission" date="2022-08" db="EMBL/GenBank/DDBJ databases">
        <title>Genomic Encyclopedia of Type Strains, Phase V (KMG-V): Genome sequencing to study the core and pangenomes of soil and plant-associated prokaryotes.</title>
        <authorList>
            <person name="Whitman W."/>
        </authorList>
    </citation>
    <scope>NUCLEOTIDE SEQUENCE</scope>
    <source>
        <strain evidence="14">0</strain>
    </source>
</reference>
<dbReference type="GO" id="GO:0005886">
    <property type="term" value="C:plasma membrane"/>
    <property type="evidence" value="ECO:0007669"/>
    <property type="project" value="UniProtKB-SubCell"/>
</dbReference>
<evidence type="ECO:0000256" key="9">
    <source>
        <dbReference type="ARBA" id="ARBA00023264"/>
    </source>
</evidence>
<dbReference type="PANTHER" id="PTHR35809">
    <property type="entry name" value="ARCHAETIDYLSERINE DECARBOXYLASE PROENZYME-RELATED"/>
    <property type="match status" value="1"/>
</dbReference>